<proteinExistence type="predicted"/>
<evidence type="ECO:0008006" key="4">
    <source>
        <dbReference type="Google" id="ProtNLM"/>
    </source>
</evidence>
<dbReference type="EMBL" id="CP012333">
    <property type="protein sequence ID" value="AKV01969.1"/>
    <property type="molecule type" value="Genomic_DNA"/>
</dbReference>
<dbReference type="PATRIC" id="fig|1391654.3.peg.8747"/>
<sequence>MFARLTAFSILATALVLGGCAADTSSDNSESEEADLTAGAPVGNYEFTSSNDTFKAGDVYGLQLMKYATNNAKTYFVVHVVSSQCGFNREGATCPGAWVAGDDRSLDEYTGDAQVDEAKKTISLTYSVPKDDGDETEVTRTFKYSKLKTSLKLTENGKTIKLPKSADYQAPQDSVMAPLKKFMEEDGDISRLANHAPALAQIPIEVRRDAHYYNQSFGSDYPADIMLIELEGHEYYAVVKNNDGGGSTAFYSKEGVFLNEIGGGESSDWTWSH</sequence>
<feature type="signal peptide" evidence="1">
    <location>
        <begin position="1"/>
        <end position="21"/>
    </location>
</feature>
<dbReference type="KEGG" id="llu:AKJ09_08632"/>
<feature type="chain" id="PRO_5005467021" description="Lipoprotein" evidence="1">
    <location>
        <begin position="22"/>
        <end position="273"/>
    </location>
</feature>
<name>A0A0K1Q8B4_9BACT</name>
<dbReference type="RefSeq" id="WP_146652967.1">
    <property type="nucleotide sequence ID" value="NZ_CP012333.1"/>
</dbReference>
<evidence type="ECO:0000313" key="3">
    <source>
        <dbReference type="Proteomes" id="UP000064967"/>
    </source>
</evidence>
<reference evidence="2 3" key="1">
    <citation type="submission" date="2015-08" db="EMBL/GenBank/DDBJ databases">
        <authorList>
            <person name="Babu N.S."/>
            <person name="Beckwith C.J."/>
            <person name="Beseler K.G."/>
            <person name="Brison A."/>
            <person name="Carone J.V."/>
            <person name="Caskin T.P."/>
            <person name="Diamond M."/>
            <person name="Durham M.E."/>
            <person name="Foxe J.M."/>
            <person name="Go M."/>
            <person name="Henderson B.A."/>
            <person name="Jones I.B."/>
            <person name="McGettigan J.A."/>
            <person name="Micheletti S.J."/>
            <person name="Nasrallah M.E."/>
            <person name="Ortiz D."/>
            <person name="Piller C.R."/>
            <person name="Privatt S.R."/>
            <person name="Schneider S.L."/>
            <person name="Sharp S."/>
            <person name="Smith T.C."/>
            <person name="Stanton J.D."/>
            <person name="Ullery H.E."/>
            <person name="Wilson R.J."/>
            <person name="Serrano M.G."/>
            <person name="Buck G."/>
            <person name="Lee V."/>
            <person name="Wang Y."/>
            <person name="Carvalho R."/>
            <person name="Voegtly L."/>
            <person name="Shi R."/>
            <person name="Duckworth R."/>
            <person name="Johnson A."/>
            <person name="Loviza R."/>
            <person name="Walstead R."/>
            <person name="Shah Z."/>
            <person name="Kiflezghi M."/>
            <person name="Wade K."/>
            <person name="Ball S.L."/>
            <person name="Bradley K.W."/>
            <person name="Asai D.J."/>
            <person name="Bowman C.A."/>
            <person name="Russell D.A."/>
            <person name="Pope W.H."/>
            <person name="Jacobs-Sera D."/>
            <person name="Hendrix R.W."/>
            <person name="Hatfull G.F."/>
        </authorList>
    </citation>
    <scope>NUCLEOTIDE SEQUENCE [LARGE SCALE GENOMIC DNA]</scope>
    <source>
        <strain evidence="2 3">DSM 27648</strain>
    </source>
</reference>
<dbReference type="PROSITE" id="PS51257">
    <property type="entry name" value="PROKAR_LIPOPROTEIN"/>
    <property type="match status" value="1"/>
</dbReference>
<organism evidence="2 3">
    <name type="scientific">Labilithrix luteola</name>
    <dbReference type="NCBI Taxonomy" id="1391654"/>
    <lineage>
        <taxon>Bacteria</taxon>
        <taxon>Pseudomonadati</taxon>
        <taxon>Myxococcota</taxon>
        <taxon>Polyangia</taxon>
        <taxon>Polyangiales</taxon>
        <taxon>Labilitrichaceae</taxon>
        <taxon>Labilithrix</taxon>
    </lineage>
</organism>
<keyword evidence="3" id="KW-1185">Reference proteome</keyword>
<protein>
    <recommendedName>
        <fullName evidence="4">Lipoprotein</fullName>
    </recommendedName>
</protein>
<dbReference type="AlphaFoldDB" id="A0A0K1Q8B4"/>
<dbReference type="Proteomes" id="UP000064967">
    <property type="component" value="Chromosome"/>
</dbReference>
<evidence type="ECO:0000256" key="1">
    <source>
        <dbReference type="SAM" id="SignalP"/>
    </source>
</evidence>
<evidence type="ECO:0000313" key="2">
    <source>
        <dbReference type="EMBL" id="AKV01969.1"/>
    </source>
</evidence>
<keyword evidence="1" id="KW-0732">Signal</keyword>
<accession>A0A0K1Q8B4</accession>
<gene>
    <name evidence="2" type="ORF">AKJ09_08632</name>
</gene>